<evidence type="ECO:0000313" key="4">
    <source>
        <dbReference type="Proteomes" id="UP000002037"/>
    </source>
</evidence>
<dbReference type="EMBL" id="GG692403">
    <property type="protein sequence ID" value="EER30749.1"/>
    <property type="molecule type" value="Genomic_DNA"/>
</dbReference>
<feature type="compositionally biased region" description="Polar residues" evidence="1">
    <location>
        <begin position="356"/>
        <end position="366"/>
    </location>
</feature>
<dbReference type="GeneID" id="8300961"/>
<keyword evidence="4" id="KW-1185">Reference proteome</keyword>
<feature type="compositionally biased region" description="Acidic residues" evidence="1">
    <location>
        <begin position="331"/>
        <end position="344"/>
    </location>
</feature>
<evidence type="ECO:0000256" key="2">
    <source>
        <dbReference type="SAM" id="Phobius"/>
    </source>
</evidence>
<dbReference type="InterPro" id="IPR014805">
    <property type="entry name" value="SKG6/TOS2-like"/>
</dbReference>
<dbReference type="Pfam" id="PF08693">
    <property type="entry name" value="SKG6"/>
    <property type="match status" value="1"/>
</dbReference>
<organism evidence="3 4">
    <name type="scientific">Candida tropicalis (strain ATCC MYA-3404 / T1)</name>
    <name type="common">Yeast</name>
    <dbReference type="NCBI Taxonomy" id="294747"/>
    <lineage>
        <taxon>Eukaryota</taxon>
        <taxon>Fungi</taxon>
        <taxon>Dikarya</taxon>
        <taxon>Ascomycota</taxon>
        <taxon>Saccharomycotina</taxon>
        <taxon>Pichiomycetes</taxon>
        <taxon>Debaryomycetaceae</taxon>
        <taxon>Candida/Lodderomyces clade</taxon>
        <taxon>Candida</taxon>
    </lineage>
</organism>
<keyword evidence="2" id="KW-1133">Transmembrane helix</keyword>
<feature type="compositionally biased region" description="Acidic residues" evidence="1">
    <location>
        <begin position="381"/>
        <end position="401"/>
    </location>
</feature>
<feature type="compositionally biased region" description="Low complexity" evidence="1">
    <location>
        <begin position="579"/>
        <end position="592"/>
    </location>
</feature>
<feature type="compositionally biased region" description="Polar residues" evidence="1">
    <location>
        <begin position="105"/>
        <end position="117"/>
    </location>
</feature>
<proteinExistence type="predicted"/>
<feature type="compositionally biased region" description="Basic and acidic residues" evidence="1">
    <location>
        <begin position="345"/>
        <end position="355"/>
    </location>
</feature>
<dbReference type="RefSeq" id="XP_002551447.1">
    <property type="nucleotide sequence ID" value="XM_002551401.1"/>
</dbReference>
<feature type="compositionally biased region" description="Low complexity" evidence="1">
    <location>
        <begin position="317"/>
        <end position="326"/>
    </location>
</feature>
<gene>
    <name evidence="3" type="ORF">CTRG_05745</name>
</gene>
<feature type="region of interest" description="Disordered" evidence="1">
    <location>
        <begin position="1"/>
        <end position="44"/>
    </location>
</feature>
<dbReference type="eggNOG" id="ENOG502REX9">
    <property type="taxonomic scope" value="Eukaryota"/>
</dbReference>
<protein>
    <submittedName>
        <fullName evidence="3">Uncharacterized protein</fullName>
    </submittedName>
</protein>
<dbReference type="AlphaFoldDB" id="C5MI52"/>
<feature type="region of interest" description="Disordered" evidence="1">
    <location>
        <begin position="82"/>
        <end position="122"/>
    </location>
</feature>
<reference evidence="3 4" key="1">
    <citation type="journal article" date="2009" name="Nature">
        <title>Evolution of pathogenicity and sexual reproduction in eight Candida genomes.</title>
        <authorList>
            <person name="Butler G."/>
            <person name="Rasmussen M.D."/>
            <person name="Lin M.F."/>
            <person name="Santos M.A."/>
            <person name="Sakthikumar S."/>
            <person name="Munro C.A."/>
            <person name="Rheinbay E."/>
            <person name="Grabherr M."/>
            <person name="Forche A."/>
            <person name="Reedy J.L."/>
            <person name="Agrafioti I."/>
            <person name="Arnaud M.B."/>
            <person name="Bates S."/>
            <person name="Brown A.J."/>
            <person name="Brunke S."/>
            <person name="Costanzo M.C."/>
            <person name="Fitzpatrick D.A."/>
            <person name="de Groot P.W."/>
            <person name="Harris D."/>
            <person name="Hoyer L.L."/>
            <person name="Hube B."/>
            <person name="Klis F.M."/>
            <person name="Kodira C."/>
            <person name="Lennard N."/>
            <person name="Logue M.E."/>
            <person name="Martin R."/>
            <person name="Neiman A.M."/>
            <person name="Nikolaou E."/>
            <person name="Quail M.A."/>
            <person name="Quinn J."/>
            <person name="Santos M.C."/>
            <person name="Schmitzberger F.F."/>
            <person name="Sherlock G."/>
            <person name="Shah P."/>
            <person name="Silverstein K.A."/>
            <person name="Skrzypek M.S."/>
            <person name="Soll D."/>
            <person name="Staggs R."/>
            <person name="Stansfield I."/>
            <person name="Stumpf M.P."/>
            <person name="Sudbery P.E."/>
            <person name="Srikantha T."/>
            <person name="Zeng Q."/>
            <person name="Berman J."/>
            <person name="Berriman M."/>
            <person name="Heitman J."/>
            <person name="Gow N.A."/>
            <person name="Lorenz M.C."/>
            <person name="Birren B.W."/>
            <person name="Kellis M."/>
            <person name="Cuomo C.A."/>
        </authorList>
    </citation>
    <scope>NUCLEOTIDE SEQUENCE [LARGE SCALE GENOMIC DNA]</scope>
    <source>
        <strain evidence="4">ATCC MYA-3404 / T1</strain>
    </source>
</reference>
<feature type="compositionally biased region" description="Polar residues" evidence="1">
    <location>
        <begin position="653"/>
        <end position="665"/>
    </location>
</feature>
<feature type="region of interest" description="Disordered" evidence="1">
    <location>
        <begin position="169"/>
        <end position="412"/>
    </location>
</feature>
<dbReference type="STRING" id="294747.C5MI52"/>
<feature type="region of interest" description="Disordered" evidence="1">
    <location>
        <begin position="553"/>
        <end position="602"/>
    </location>
</feature>
<feature type="region of interest" description="Disordered" evidence="1">
    <location>
        <begin position="425"/>
        <end position="445"/>
    </location>
</feature>
<dbReference type="KEGG" id="ctp:CTRG_05745"/>
<dbReference type="OrthoDB" id="4035953at2759"/>
<sequence>MPIYQRRGTPTIEIRASKSSDDDSDSSSSDYCKNNPKADQCEKPVSDNSVTIALSIVLPCLAIFCVLGYFLYRNYRKDKKESMEHDPDFDENGEATALPDYPQIKSYQENPFDNRNSIRYPMDNVSTHQFGQQQHQQKRDPYLDSFVLPYQHQTGSKLSLDDYARNLGDSQGYQTPSNILGRSRSNSMHLDQKSSSGLNAPTHSRKPSSAKSPTKKKDGKQYTNIPNESVPNFAVESNQVVSGGGFNEHDEPSSSSSSSSSSATPTVPEEKFATKYEMETESESSMNKSGIPQIVVSENKVEDSSPSPFDDEHEHATTATETTVDTIPNDDHDDDDDDDDDDYEYNNRDDDEIHFSTKSKQVSSRPKSPRISAFNLLKNESDDEDDNGHGENDDDDDDEMNELSPEQKEEIRRMKSVYKVYFDNDAAPQQPRQYEVDGNHPPVPVDKINNELKMDTDYEKRISTASSVYNDAEDVEHHQQYYYDQFNQQYQQQFGSPVDPNFYHQFQQQQYYNYYQHEQQRRIQQAKKPLPALQKLPNPADFRKSTLQTYTNFKPNLKNQPSSSGKQPFIPIENDGVWSSPINSPSIQSQASFPSQNHNQQRNISDSYFPEQEPVQHNVPSATQLSRSSVVMLNPVTEITKQRKFKPAGSVPHSYQPQQYGQSELNGPENDLIPGSRKSDVRRMMNTNF</sequence>
<feature type="region of interest" description="Disordered" evidence="1">
    <location>
        <begin position="643"/>
        <end position="679"/>
    </location>
</feature>
<dbReference type="Proteomes" id="UP000002037">
    <property type="component" value="Unassembled WGS sequence"/>
</dbReference>
<dbReference type="HOGENOM" id="CLU_380807_0_0_1"/>
<feature type="compositionally biased region" description="Polar residues" evidence="1">
    <location>
        <begin position="169"/>
        <end position="202"/>
    </location>
</feature>
<evidence type="ECO:0000256" key="1">
    <source>
        <dbReference type="SAM" id="MobiDB-lite"/>
    </source>
</evidence>
<evidence type="ECO:0000313" key="3">
    <source>
        <dbReference type="EMBL" id="EER30749.1"/>
    </source>
</evidence>
<keyword evidence="2" id="KW-0472">Membrane</keyword>
<feature type="compositionally biased region" description="Basic residues" evidence="1">
    <location>
        <begin position="203"/>
        <end position="214"/>
    </location>
</feature>
<accession>C5MI52</accession>
<feature type="compositionally biased region" description="Polar residues" evidence="1">
    <location>
        <begin position="221"/>
        <end position="241"/>
    </location>
</feature>
<feature type="compositionally biased region" description="Basic and acidic residues" evidence="1">
    <location>
        <begin position="268"/>
        <end position="278"/>
    </location>
</feature>
<feature type="transmembrane region" description="Helical" evidence="2">
    <location>
        <begin position="52"/>
        <end position="72"/>
    </location>
</feature>
<name>C5MI52_CANTT</name>
<feature type="compositionally biased region" description="Polar residues" evidence="1">
    <location>
        <begin position="553"/>
        <end position="566"/>
    </location>
</feature>
<feature type="compositionally biased region" description="Low complexity" evidence="1">
    <location>
        <begin position="253"/>
        <end position="262"/>
    </location>
</feature>
<dbReference type="VEuPathDB" id="FungiDB:CTRG_05745"/>
<feature type="compositionally biased region" description="Polar residues" evidence="1">
    <location>
        <begin position="593"/>
        <end position="602"/>
    </location>
</feature>
<keyword evidence="2" id="KW-0812">Transmembrane</keyword>